<gene>
    <name evidence="2" type="ORF">Pmi06nite_17060</name>
</gene>
<evidence type="ECO:0000313" key="2">
    <source>
        <dbReference type="EMBL" id="GII28264.1"/>
    </source>
</evidence>
<dbReference type="Gene3D" id="1.10.1040.10">
    <property type="entry name" value="N-(1-d-carboxylethyl)-l-norvaline Dehydrogenase, domain 2"/>
    <property type="match status" value="1"/>
</dbReference>
<organism evidence="2 3">
    <name type="scientific">Planotetraspora mira</name>
    <dbReference type="NCBI Taxonomy" id="58121"/>
    <lineage>
        <taxon>Bacteria</taxon>
        <taxon>Bacillati</taxon>
        <taxon>Actinomycetota</taxon>
        <taxon>Actinomycetes</taxon>
        <taxon>Streptosporangiales</taxon>
        <taxon>Streptosporangiaceae</taxon>
        <taxon>Planotetraspora</taxon>
    </lineage>
</organism>
<dbReference type="InterPro" id="IPR008927">
    <property type="entry name" value="6-PGluconate_DH-like_C_sf"/>
</dbReference>
<dbReference type="SUPFAM" id="SSF48179">
    <property type="entry name" value="6-phosphogluconate dehydrogenase C-terminal domain-like"/>
    <property type="match status" value="1"/>
</dbReference>
<protein>
    <recommendedName>
        <fullName evidence="1">Ketopantoate reductase C-terminal domain-containing protein</fullName>
    </recommendedName>
</protein>
<dbReference type="EMBL" id="BOOO01000008">
    <property type="protein sequence ID" value="GII28264.1"/>
    <property type="molecule type" value="Genomic_DNA"/>
</dbReference>
<reference evidence="2 3" key="1">
    <citation type="submission" date="2021-01" db="EMBL/GenBank/DDBJ databases">
        <title>Whole genome shotgun sequence of Planotetraspora mira NBRC 15435.</title>
        <authorList>
            <person name="Komaki H."/>
            <person name="Tamura T."/>
        </authorList>
    </citation>
    <scope>NUCLEOTIDE SEQUENCE [LARGE SCALE GENOMIC DNA]</scope>
    <source>
        <strain evidence="2 3">NBRC 15435</strain>
    </source>
</reference>
<accession>A0A8J3X5Z9</accession>
<feature type="domain" description="Ketopantoate reductase C-terminal" evidence="1">
    <location>
        <begin position="1"/>
        <end position="44"/>
    </location>
</feature>
<keyword evidence="3" id="KW-1185">Reference proteome</keyword>
<dbReference type="InterPro" id="IPR013328">
    <property type="entry name" value="6PGD_dom2"/>
</dbReference>
<proteinExistence type="predicted"/>
<dbReference type="Pfam" id="PF08546">
    <property type="entry name" value="ApbA_C"/>
    <property type="match status" value="1"/>
</dbReference>
<dbReference type="InterPro" id="IPR013752">
    <property type="entry name" value="KPA_reductase"/>
</dbReference>
<dbReference type="Proteomes" id="UP000650628">
    <property type="component" value="Unassembled WGS sequence"/>
</dbReference>
<name>A0A8J3X5Z9_9ACTN</name>
<dbReference type="AlphaFoldDB" id="A0A8J3X5Z9"/>
<evidence type="ECO:0000313" key="3">
    <source>
        <dbReference type="Proteomes" id="UP000650628"/>
    </source>
</evidence>
<sequence length="48" mass="5126">MARDVMAGRPTEVGFMFGGLVLRAAKVSVGVPRVTLAHELISAMDPDR</sequence>
<comment type="caution">
    <text evidence="2">The sequence shown here is derived from an EMBL/GenBank/DDBJ whole genome shotgun (WGS) entry which is preliminary data.</text>
</comment>
<evidence type="ECO:0000259" key="1">
    <source>
        <dbReference type="Pfam" id="PF08546"/>
    </source>
</evidence>